<dbReference type="Gene3D" id="3.90.226.10">
    <property type="entry name" value="2-enoyl-CoA Hydratase, Chain A, domain 1"/>
    <property type="match status" value="1"/>
</dbReference>
<organism evidence="1">
    <name type="scientific">marine sediment metagenome</name>
    <dbReference type="NCBI Taxonomy" id="412755"/>
    <lineage>
        <taxon>unclassified sequences</taxon>
        <taxon>metagenomes</taxon>
        <taxon>ecological metagenomes</taxon>
    </lineage>
</organism>
<evidence type="ECO:0008006" key="2">
    <source>
        <dbReference type="Google" id="ProtNLM"/>
    </source>
</evidence>
<feature type="non-terminal residue" evidence="1">
    <location>
        <position position="1"/>
    </location>
</feature>
<dbReference type="GO" id="GO:0003824">
    <property type="term" value="F:catalytic activity"/>
    <property type="evidence" value="ECO:0007669"/>
    <property type="project" value="UniProtKB-ARBA"/>
</dbReference>
<gene>
    <name evidence="1" type="ORF">S03H2_71522</name>
</gene>
<dbReference type="PANTHER" id="PTHR11941:SF54">
    <property type="entry name" value="ENOYL-COA HYDRATASE, MITOCHONDRIAL"/>
    <property type="match status" value="1"/>
</dbReference>
<protein>
    <recommendedName>
        <fullName evidence="2">Enoyl-CoA hydratase</fullName>
    </recommendedName>
</protein>
<name>X1JAA1_9ZZZZ</name>
<dbReference type="PANTHER" id="PTHR11941">
    <property type="entry name" value="ENOYL-COA HYDRATASE-RELATED"/>
    <property type="match status" value="1"/>
</dbReference>
<reference evidence="1" key="1">
    <citation type="journal article" date="2014" name="Front. Microbiol.">
        <title>High frequency of phylogenetically diverse reductive dehalogenase-homologous genes in deep subseafloor sedimentary metagenomes.</title>
        <authorList>
            <person name="Kawai M."/>
            <person name="Futagami T."/>
            <person name="Toyoda A."/>
            <person name="Takaki Y."/>
            <person name="Nishi S."/>
            <person name="Hori S."/>
            <person name="Arai W."/>
            <person name="Tsubouchi T."/>
            <person name="Morono Y."/>
            <person name="Uchiyama I."/>
            <person name="Ito T."/>
            <person name="Fujiyama A."/>
            <person name="Inagaki F."/>
            <person name="Takami H."/>
        </authorList>
    </citation>
    <scope>NUCLEOTIDE SEQUENCE</scope>
    <source>
        <strain evidence="1">Expedition CK06-06</strain>
    </source>
</reference>
<evidence type="ECO:0000313" key="1">
    <source>
        <dbReference type="EMBL" id="GAH91626.1"/>
    </source>
</evidence>
<dbReference type="InterPro" id="IPR001753">
    <property type="entry name" value="Enoyl-CoA_hydra/iso"/>
</dbReference>
<dbReference type="GO" id="GO:0006635">
    <property type="term" value="P:fatty acid beta-oxidation"/>
    <property type="evidence" value="ECO:0007669"/>
    <property type="project" value="TreeGrafter"/>
</dbReference>
<accession>X1JAA1</accession>
<dbReference type="CDD" id="cd06558">
    <property type="entry name" value="crotonase-like"/>
    <property type="match status" value="1"/>
</dbReference>
<dbReference type="EMBL" id="BARU01047913">
    <property type="protein sequence ID" value="GAH91626.1"/>
    <property type="molecule type" value="Genomic_DNA"/>
</dbReference>
<dbReference type="Pfam" id="PF00378">
    <property type="entry name" value="ECH_1"/>
    <property type="match status" value="1"/>
</dbReference>
<dbReference type="InterPro" id="IPR029045">
    <property type="entry name" value="ClpP/crotonase-like_dom_sf"/>
</dbReference>
<dbReference type="SUPFAM" id="SSF52096">
    <property type="entry name" value="ClpP/crotonase"/>
    <property type="match status" value="1"/>
</dbReference>
<sequence length="92" mass="9701">AINETVIAEMKDALEKIAADKSIRVLILTGEGDRAFVAGADIATMKDFTPLEGRVFSQQGHELLFQLEALPIPVIACVNGFALGGGLETAMA</sequence>
<proteinExistence type="predicted"/>
<feature type="non-terminal residue" evidence="1">
    <location>
        <position position="92"/>
    </location>
</feature>
<comment type="caution">
    <text evidence="1">The sequence shown here is derived from an EMBL/GenBank/DDBJ whole genome shotgun (WGS) entry which is preliminary data.</text>
</comment>
<dbReference type="AlphaFoldDB" id="X1JAA1"/>